<organism evidence="11 12">
    <name type="scientific">Salininema proteolyticum</name>
    <dbReference type="NCBI Taxonomy" id="1607685"/>
    <lineage>
        <taxon>Bacteria</taxon>
        <taxon>Bacillati</taxon>
        <taxon>Actinomycetota</taxon>
        <taxon>Actinomycetes</taxon>
        <taxon>Glycomycetales</taxon>
        <taxon>Glycomycetaceae</taxon>
        <taxon>Salininema</taxon>
    </lineage>
</organism>
<evidence type="ECO:0000256" key="8">
    <source>
        <dbReference type="SAM" id="SignalP"/>
    </source>
</evidence>
<accession>A0ABV8TX68</accession>
<feature type="active site" description="Charge relay system" evidence="5">
    <location>
        <position position="340"/>
    </location>
</feature>
<name>A0ABV8TX68_9ACTN</name>
<comment type="caution">
    <text evidence="11">The sequence shown here is derived from an EMBL/GenBank/DDBJ whole genome shotgun (WGS) entry which is preliminary data.</text>
</comment>
<gene>
    <name evidence="11" type="ORF">ACFPET_08715</name>
</gene>
<dbReference type="InterPro" id="IPR034193">
    <property type="entry name" value="PCSK9_ProteinaseK-like"/>
</dbReference>
<evidence type="ECO:0000259" key="9">
    <source>
        <dbReference type="Pfam" id="PF00082"/>
    </source>
</evidence>
<dbReference type="InterPro" id="IPR036852">
    <property type="entry name" value="Peptidase_S8/S53_dom_sf"/>
</dbReference>
<dbReference type="EC" id="3.4.-.-" evidence="11"/>
<dbReference type="PANTHER" id="PTHR43806:SF11">
    <property type="entry name" value="CEREVISIN-RELATED"/>
    <property type="match status" value="1"/>
</dbReference>
<dbReference type="PROSITE" id="PS00138">
    <property type="entry name" value="SUBTILASE_SER"/>
    <property type="match status" value="1"/>
</dbReference>
<protein>
    <submittedName>
        <fullName evidence="11">S8 family peptidase</fullName>
        <ecNumber evidence="11">3.4.-.-</ecNumber>
    </submittedName>
</protein>
<dbReference type="Pfam" id="PF00082">
    <property type="entry name" value="Peptidase_S8"/>
    <property type="match status" value="1"/>
</dbReference>
<reference evidence="12" key="1">
    <citation type="journal article" date="2019" name="Int. J. Syst. Evol. Microbiol.">
        <title>The Global Catalogue of Microorganisms (GCM) 10K type strain sequencing project: providing services to taxonomists for standard genome sequencing and annotation.</title>
        <authorList>
            <consortium name="The Broad Institute Genomics Platform"/>
            <consortium name="The Broad Institute Genome Sequencing Center for Infectious Disease"/>
            <person name="Wu L."/>
            <person name="Ma J."/>
        </authorList>
    </citation>
    <scope>NUCLEOTIDE SEQUENCE [LARGE SCALE GENOMIC DNA]</scope>
    <source>
        <strain evidence="12">IBRC-M 10908</strain>
    </source>
</reference>
<dbReference type="Proteomes" id="UP001595823">
    <property type="component" value="Unassembled WGS sequence"/>
</dbReference>
<dbReference type="InterPro" id="IPR000209">
    <property type="entry name" value="Peptidase_S8/S53_dom"/>
</dbReference>
<dbReference type="InterPro" id="IPR050131">
    <property type="entry name" value="Peptidase_S8_subtilisin-like"/>
</dbReference>
<dbReference type="Gene3D" id="3.40.50.200">
    <property type="entry name" value="Peptidase S8/S53 domain"/>
    <property type="match status" value="1"/>
</dbReference>
<dbReference type="GO" id="GO:0016787">
    <property type="term" value="F:hydrolase activity"/>
    <property type="evidence" value="ECO:0007669"/>
    <property type="project" value="UniProtKB-KW"/>
</dbReference>
<evidence type="ECO:0000256" key="7">
    <source>
        <dbReference type="SAM" id="MobiDB-lite"/>
    </source>
</evidence>
<evidence type="ECO:0000256" key="1">
    <source>
        <dbReference type="ARBA" id="ARBA00011073"/>
    </source>
</evidence>
<dbReference type="EMBL" id="JBHSDK010000013">
    <property type="protein sequence ID" value="MFC4335277.1"/>
    <property type="molecule type" value="Genomic_DNA"/>
</dbReference>
<dbReference type="InterPro" id="IPR023827">
    <property type="entry name" value="Peptidase_S8_Asp-AS"/>
</dbReference>
<dbReference type="SUPFAM" id="SSF54897">
    <property type="entry name" value="Protease propeptides/inhibitors"/>
    <property type="match status" value="1"/>
</dbReference>
<feature type="active site" description="Charge relay system" evidence="5">
    <location>
        <position position="188"/>
    </location>
</feature>
<feature type="region of interest" description="Disordered" evidence="7">
    <location>
        <begin position="372"/>
        <end position="394"/>
    </location>
</feature>
<feature type="domain" description="Inhibitor I9" evidence="10">
    <location>
        <begin position="68"/>
        <end position="114"/>
    </location>
</feature>
<dbReference type="RefSeq" id="WP_380619856.1">
    <property type="nucleotide sequence ID" value="NZ_JBHSDK010000013.1"/>
</dbReference>
<comment type="similarity">
    <text evidence="1 5 6">Belongs to the peptidase S8 family.</text>
</comment>
<feature type="signal peptide" evidence="8">
    <location>
        <begin position="1"/>
        <end position="25"/>
    </location>
</feature>
<dbReference type="PROSITE" id="PS00136">
    <property type="entry name" value="SUBTILASE_ASP"/>
    <property type="match status" value="1"/>
</dbReference>
<feature type="domain" description="Peptidase S8/S53" evidence="9">
    <location>
        <begin position="146"/>
        <end position="375"/>
    </location>
</feature>
<evidence type="ECO:0000313" key="11">
    <source>
        <dbReference type="EMBL" id="MFC4335277.1"/>
    </source>
</evidence>
<dbReference type="InterPro" id="IPR037045">
    <property type="entry name" value="S8pro/Inhibitor_I9_sf"/>
</dbReference>
<evidence type="ECO:0000256" key="2">
    <source>
        <dbReference type="ARBA" id="ARBA00022670"/>
    </source>
</evidence>
<evidence type="ECO:0000259" key="10">
    <source>
        <dbReference type="Pfam" id="PF05922"/>
    </source>
</evidence>
<feature type="active site" description="Charge relay system" evidence="5">
    <location>
        <position position="155"/>
    </location>
</feature>
<dbReference type="SUPFAM" id="SSF52743">
    <property type="entry name" value="Subtilisin-like"/>
    <property type="match status" value="1"/>
</dbReference>
<sequence>MSRKRTLRRAGAGVLAAGVAAGAFAIATTSAQADTAILGADDPDAISGEYFVVFKDGASAQDSATVASSAGVDDVTTYGVLDGFFAEMTEEQAKELADDSRVDYVEQNRRVHTMAPGEQTDATWGLDRTDQRDLPLDQTYGWDEDGNGVTAYIVDTGVLSTHSEFEGRMAEGFDAIEDGNGTEDCNGHGTHVAGTTAGSTYGVAKEATVVPVRVLDCNGSGSFDGVIAGIEWVAENAEKPAVANMSLGGTNSDMLNDAVDNAVASGVSFAVAAGNSDNDACGNTPAGASDVITVAATDDSDARATFSSWGSCVEIFAPGVDITSAWHTGDEDTNTISGTSMATPHVAGAVAVYLSANPEATPAEVTEWLTSNATPDVVQDPKDSPNALLYGKFE</sequence>
<evidence type="ECO:0000256" key="4">
    <source>
        <dbReference type="ARBA" id="ARBA00022825"/>
    </source>
</evidence>
<dbReference type="Pfam" id="PF05922">
    <property type="entry name" value="Inhibitor_I9"/>
    <property type="match status" value="1"/>
</dbReference>
<evidence type="ECO:0000313" key="12">
    <source>
        <dbReference type="Proteomes" id="UP001595823"/>
    </source>
</evidence>
<dbReference type="InterPro" id="IPR010259">
    <property type="entry name" value="S8pro/Inhibitor_I9"/>
</dbReference>
<dbReference type="CDD" id="cd04077">
    <property type="entry name" value="Peptidases_S8_PCSK9_ProteinaseK_like"/>
    <property type="match status" value="1"/>
</dbReference>
<evidence type="ECO:0000256" key="3">
    <source>
        <dbReference type="ARBA" id="ARBA00022801"/>
    </source>
</evidence>
<dbReference type="PANTHER" id="PTHR43806">
    <property type="entry name" value="PEPTIDASE S8"/>
    <property type="match status" value="1"/>
</dbReference>
<dbReference type="InterPro" id="IPR023828">
    <property type="entry name" value="Peptidase_S8_Ser-AS"/>
</dbReference>
<dbReference type="InterPro" id="IPR015500">
    <property type="entry name" value="Peptidase_S8_subtilisin-rel"/>
</dbReference>
<keyword evidence="4 5" id="KW-0720">Serine protease</keyword>
<keyword evidence="12" id="KW-1185">Reference proteome</keyword>
<evidence type="ECO:0000256" key="6">
    <source>
        <dbReference type="RuleBase" id="RU003355"/>
    </source>
</evidence>
<dbReference type="PROSITE" id="PS51892">
    <property type="entry name" value="SUBTILASE"/>
    <property type="match status" value="1"/>
</dbReference>
<keyword evidence="2 5" id="KW-0645">Protease</keyword>
<dbReference type="Gene3D" id="3.30.70.80">
    <property type="entry name" value="Peptidase S8 propeptide/proteinase inhibitor I9"/>
    <property type="match status" value="1"/>
</dbReference>
<feature type="chain" id="PRO_5046202458" evidence="8">
    <location>
        <begin position="26"/>
        <end position="394"/>
    </location>
</feature>
<evidence type="ECO:0000256" key="5">
    <source>
        <dbReference type="PROSITE-ProRule" id="PRU01240"/>
    </source>
</evidence>
<dbReference type="PRINTS" id="PR00723">
    <property type="entry name" value="SUBTILISIN"/>
</dbReference>
<proteinExistence type="inferred from homology"/>
<keyword evidence="8" id="KW-0732">Signal</keyword>
<keyword evidence="3 5" id="KW-0378">Hydrolase</keyword>